<evidence type="ECO:0000256" key="10">
    <source>
        <dbReference type="HAMAP-Rule" id="MF_00306"/>
    </source>
</evidence>
<dbReference type="PANTHER" id="PTHR11564">
    <property type="entry name" value="SIGNAL RECOGNITION PARTICLE 54K PROTEIN SRP54"/>
    <property type="match status" value="1"/>
</dbReference>
<dbReference type="EC" id="3.6.5.4" evidence="10"/>
<feature type="binding site" evidence="10">
    <location>
        <begin position="188"/>
        <end position="192"/>
    </location>
    <ligand>
        <name>GTP</name>
        <dbReference type="ChEBI" id="CHEBI:37565"/>
    </ligand>
</feature>
<evidence type="ECO:0000259" key="13">
    <source>
        <dbReference type="SMART" id="SM00962"/>
    </source>
</evidence>
<comment type="function">
    <text evidence="10">Involved in targeting and insertion of nascent membrane proteins into the cytoplasmic membrane. Binds to the hydrophobic signal sequence of the ribosome-nascent chain (RNC) as it emerges from the ribosomes. The SRP-RNC complex is then targeted to the cytoplasmic membrane where it interacts with the SRP receptor FtsY.</text>
</comment>
<evidence type="ECO:0000256" key="4">
    <source>
        <dbReference type="ARBA" id="ARBA00022801"/>
    </source>
</evidence>
<proteinExistence type="inferred from homology"/>
<keyword evidence="5 10" id="KW-0694">RNA-binding</keyword>
<dbReference type="InterPro" id="IPR003593">
    <property type="entry name" value="AAA+_ATPase"/>
</dbReference>
<dbReference type="Pfam" id="PF02881">
    <property type="entry name" value="SRP54_N"/>
    <property type="match status" value="1"/>
</dbReference>
<dbReference type="PANTHER" id="PTHR11564:SF5">
    <property type="entry name" value="SIGNAL RECOGNITION PARTICLE SUBUNIT SRP54"/>
    <property type="match status" value="1"/>
</dbReference>
<evidence type="ECO:0000256" key="1">
    <source>
        <dbReference type="ARBA" id="ARBA00005450"/>
    </source>
</evidence>
<dbReference type="HAMAP" id="MF_00306">
    <property type="entry name" value="SRP54"/>
    <property type="match status" value="1"/>
</dbReference>
<dbReference type="GO" id="GO:0008312">
    <property type="term" value="F:7S RNA binding"/>
    <property type="evidence" value="ECO:0007669"/>
    <property type="project" value="UniProtKB-UniRule"/>
</dbReference>
<evidence type="ECO:0000256" key="11">
    <source>
        <dbReference type="SAM" id="Coils"/>
    </source>
</evidence>
<evidence type="ECO:0000256" key="9">
    <source>
        <dbReference type="ARBA" id="ARBA00064051"/>
    </source>
</evidence>
<dbReference type="InterPro" id="IPR042101">
    <property type="entry name" value="SRP54_N_sf"/>
</dbReference>
<feature type="domain" description="AAA+ ATPase" evidence="12">
    <location>
        <begin position="98"/>
        <end position="301"/>
    </location>
</feature>
<comment type="caution">
    <text evidence="15">The sequence shown here is derived from an EMBL/GenBank/DDBJ whole genome shotgun (WGS) entry which is preliminary data.</text>
</comment>
<dbReference type="FunFam" id="3.40.50.300:FF:000022">
    <property type="entry name" value="Signal recognition particle 54 kDa subunit"/>
    <property type="match status" value="1"/>
</dbReference>
<feature type="binding site" evidence="10">
    <location>
        <begin position="248"/>
        <end position="251"/>
    </location>
    <ligand>
        <name>GTP</name>
        <dbReference type="ChEBI" id="CHEBI:37565"/>
    </ligand>
</feature>
<dbReference type="GO" id="GO:0048500">
    <property type="term" value="C:signal recognition particle"/>
    <property type="evidence" value="ECO:0007669"/>
    <property type="project" value="UniProtKB-UniRule"/>
</dbReference>
<evidence type="ECO:0000256" key="8">
    <source>
        <dbReference type="ARBA" id="ARBA00023274"/>
    </source>
</evidence>
<comment type="similarity">
    <text evidence="1 10">Belongs to the GTP-binding SRP family. SRP54 subfamily.</text>
</comment>
<name>A0A7C2UQD0_9CREN</name>
<evidence type="ECO:0000259" key="12">
    <source>
        <dbReference type="SMART" id="SM00382"/>
    </source>
</evidence>
<dbReference type="InterPro" id="IPR013822">
    <property type="entry name" value="Signal_recog_particl_SRP54_hlx"/>
</dbReference>
<dbReference type="InterPro" id="IPR036891">
    <property type="entry name" value="Signal_recog_part_SRP54_M_sf"/>
</dbReference>
<dbReference type="SMART" id="SM00963">
    <property type="entry name" value="SRP54_N"/>
    <property type="match status" value="1"/>
</dbReference>
<dbReference type="GO" id="GO:0006614">
    <property type="term" value="P:SRP-dependent cotranslational protein targeting to membrane"/>
    <property type="evidence" value="ECO:0007669"/>
    <property type="project" value="InterPro"/>
</dbReference>
<comment type="subcellular location">
    <subcellularLocation>
        <location evidence="10">Cytoplasm</location>
    </subcellularLocation>
    <text evidence="10">The SRP-RNC complex is targeted to the cytoplasmic membrane.</text>
</comment>
<dbReference type="InterPro" id="IPR004125">
    <property type="entry name" value="Signal_recog_particle_SRP54_M"/>
</dbReference>
<evidence type="ECO:0000256" key="5">
    <source>
        <dbReference type="ARBA" id="ARBA00022884"/>
    </source>
</evidence>
<organism evidence="15">
    <name type="scientific">Fervidicoccus fontis</name>
    <dbReference type="NCBI Taxonomy" id="683846"/>
    <lineage>
        <taxon>Archaea</taxon>
        <taxon>Thermoproteota</taxon>
        <taxon>Thermoprotei</taxon>
        <taxon>Fervidicoccales</taxon>
        <taxon>Fervidicoccaceae</taxon>
        <taxon>Fervidicoccus</taxon>
    </lineage>
</organism>
<dbReference type="SUPFAM" id="SSF47446">
    <property type="entry name" value="Signal peptide-binding domain"/>
    <property type="match status" value="1"/>
</dbReference>
<comment type="catalytic activity">
    <reaction evidence="10">
        <text>GTP + H2O = GDP + phosphate + H(+)</text>
        <dbReference type="Rhea" id="RHEA:19669"/>
        <dbReference type="ChEBI" id="CHEBI:15377"/>
        <dbReference type="ChEBI" id="CHEBI:15378"/>
        <dbReference type="ChEBI" id="CHEBI:37565"/>
        <dbReference type="ChEBI" id="CHEBI:43474"/>
        <dbReference type="ChEBI" id="CHEBI:58189"/>
        <dbReference type="EC" id="3.6.5.4"/>
    </reaction>
</comment>
<keyword evidence="3 10" id="KW-0547">Nucleotide-binding</keyword>
<dbReference type="GO" id="GO:0005525">
    <property type="term" value="F:GTP binding"/>
    <property type="evidence" value="ECO:0007669"/>
    <property type="project" value="UniProtKB-UniRule"/>
</dbReference>
<dbReference type="InterPro" id="IPR027417">
    <property type="entry name" value="P-loop_NTPase"/>
</dbReference>
<evidence type="ECO:0000256" key="6">
    <source>
        <dbReference type="ARBA" id="ARBA00023134"/>
    </source>
</evidence>
<keyword evidence="7 10" id="KW-0733">Signal recognition particle</keyword>
<dbReference type="SUPFAM" id="SSF52540">
    <property type="entry name" value="P-loop containing nucleoside triphosphate hydrolases"/>
    <property type="match status" value="1"/>
</dbReference>
<dbReference type="InterPro" id="IPR000897">
    <property type="entry name" value="SRP54_GTPase_dom"/>
</dbReference>
<dbReference type="EMBL" id="DSFE01000061">
    <property type="protein sequence ID" value="HEU97767.1"/>
    <property type="molecule type" value="Genomic_DNA"/>
</dbReference>
<comment type="subunit">
    <text evidence="9 10">Part of the signal recognition particle protein translocation system, which is composed of SRP and FtsY. Archaeal SRP consists of a 7S RNA molecule of 300 nucleotides and two protein subunits: SRP54 and SRP19.</text>
</comment>
<dbReference type="GO" id="GO:0003924">
    <property type="term" value="F:GTPase activity"/>
    <property type="evidence" value="ECO:0007669"/>
    <property type="project" value="UniProtKB-UniRule"/>
</dbReference>
<sequence>MSTIFSGLKDALKRYFSSTSPYEQSVEEFIKELQRSLIRSDVNVKLVLELSSRIKKRALEEKPPQGVSRRDWFVKIVYEELVALLGGEEEPEVIPKKRPYVMMLVGVQGSGKTTTAAKLANYYKKRKMKVGLVAADTYRPGAYAQLKQLSEKVGCLFYGEEGEKDPVGISLRGVKSLAEQGADIIIIDTAGRHGYGGEAELIEEMKEIEHAVKPDEVVMVLDASLGQKASEIAKRFNEATPIGSIIVTKMDGTAKGGGALSAVAMTGAKIKFIGTGERIDEIEPFRPKNFVSRILGFGDVEGLIERLRSLDLEEEDLQKQAEEMLQKGLNMKLLYKQMRQLRKMGPLSKVLKMVPGLSMTLPDDKELEKIGEDKFDRWLSIINSMTYEELEKPELIEKEKSRMRRIAIGSGTSTEDVKELLVYYEGTKRMLKQIKRRKSVLKKLEKGGELF</sequence>
<dbReference type="Gene3D" id="1.20.120.140">
    <property type="entry name" value="Signal recognition particle SRP54, nucleotide-binding domain"/>
    <property type="match status" value="1"/>
</dbReference>
<dbReference type="Gene3D" id="3.40.50.300">
    <property type="entry name" value="P-loop containing nucleotide triphosphate hydrolases"/>
    <property type="match status" value="1"/>
</dbReference>
<evidence type="ECO:0000313" key="15">
    <source>
        <dbReference type="EMBL" id="HEU97767.1"/>
    </source>
</evidence>
<dbReference type="Pfam" id="PF00448">
    <property type="entry name" value="SRP54"/>
    <property type="match status" value="1"/>
</dbReference>
<dbReference type="InterPro" id="IPR022941">
    <property type="entry name" value="SRP54"/>
</dbReference>
<keyword evidence="8 10" id="KW-0687">Ribonucleoprotein</keyword>
<evidence type="ECO:0000256" key="7">
    <source>
        <dbReference type="ARBA" id="ARBA00023135"/>
    </source>
</evidence>
<keyword evidence="11" id="KW-0175">Coiled coil</keyword>
<evidence type="ECO:0000256" key="3">
    <source>
        <dbReference type="ARBA" id="ARBA00022741"/>
    </source>
</evidence>
<evidence type="ECO:0000256" key="2">
    <source>
        <dbReference type="ARBA" id="ARBA00022490"/>
    </source>
</evidence>
<dbReference type="Proteomes" id="UP000885664">
    <property type="component" value="Unassembled WGS sequence"/>
</dbReference>
<dbReference type="AlphaFoldDB" id="A0A7C2UQD0"/>
<dbReference type="SMART" id="SM00962">
    <property type="entry name" value="SRP54"/>
    <property type="match status" value="1"/>
</dbReference>
<keyword evidence="4 10" id="KW-0378">Hydrolase</keyword>
<dbReference type="SMART" id="SM00382">
    <property type="entry name" value="AAA"/>
    <property type="match status" value="1"/>
</dbReference>
<dbReference type="SUPFAM" id="SSF47364">
    <property type="entry name" value="Domain of the SRP/SRP receptor G-proteins"/>
    <property type="match status" value="1"/>
</dbReference>
<feature type="coiled-coil region" evidence="11">
    <location>
        <begin position="300"/>
        <end position="327"/>
    </location>
</feature>
<keyword evidence="6 10" id="KW-0342">GTP-binding</keyword>
<comment type="domain">
    <text evidence="10">Composed of three domains: the N-terminal N domain, which is responsible for interactions with the ribosome, the central G domain, which binds GTP, and the C-terminal M domain, which binds the RNA and the signal sequence of the RNC.</text>
</comment>
<accession>A0A7C2UQD0</accession>
<feature type="domain" description="Signal recognition particle SRP54 helical bundle" evidence="14">
    <location>
        <begin position="4"/>
        <end position="85"/>
    </location>
</feature>
<dbReference type="InterPro" id="IPR036225">
    <property type="entry name" value="SRP/SRP_N"/>
</dbReference>
<evidence type="ECO:0000259" key="14">
    <source>
        <dbReference type="SMART" id="SM00963"/>
    </source>
</evidence>
<reference evidence="15" key="1">
    <citation type="journal article" date="2020" name="mSystems">
        <title>Genome- and Community-Level Interaction Insights into Carbon Utilization and Element Cycling Functions of Hydrothermarchaeota in Hydrothermal Sediment.</title>
        <authorList>
            <person name="Zhou Z."/>
            <person name="Liu Y."/>
            <person name="Xu W."/>
            <person name="Pan J."/>
            <person name="Luo Z.H."/>
            <person name="Li M."/>
        </authorList>
    </citation>
    <scope>NUCLEOTIDE SEQUENCE [LARGE SCALE GENOMIC DNA]</scope>
    <source>
        <strain evidence="15">SpSt-1259</strain>
    </source>
</reference>
<dbReference type="Pfam" id="PF02978">
    <property type="entry name" value="SRP_SPB"/>
    <property type="match status" value="1"/>
</dbReference>
<dbReference type="CDD" id="cd17875">
    <property type="entry name" value="SRP54_G"/>
    <property type="match status" value="1"/>
</dbReference>
<feature type="binding site" evidence="10">
    <location>
        <begin position="106"/>
        <end position="113"/>
    </location>
    <ligand>
        <name>GTP</name>
        <dbReference type="ChEBI" id="CHEBI:37565"/>
    </ligand>
</feature>
<dbReference type="Gene3D" id="1.10.260.30">
    <property type="entry name" value="Signal recognition particle, SRP54 subunit, M-domain"/>
    <property type="match status" value="1"/>
</dbReference>
<keyword evidence="2 10" id="KW-0963">Cytoplasm</keyword>
<protein>
    <recommendedName>
        <fullName evidence="10">Signal recognition particle 54 kDa protein</fullName>
        <shortName evidence="10">SRP54</shortName>
        <ecNumber evidence="10">3.6.5.4</ecNumber>
    </recommendedName>
</protein>
<feature type="domain" description="SRP54-type proteins GTP-binding" evidence="13">
    <location>
        <begin position="99"/>
        <end position="296"/>
    </location>
</feature>
<gene>
    <name evidence="10" type="primary">srp54</name>
    <name evidence="15" type="ORF">ENO36_02795</name>
</gene>